<dbReference type="Gene3D" id="3.30.70.380">
    <property type="entry name" value="Ferrodoxin-fold anticodon-binding domain"/>
    <property type="match status" value="1"/>
</dbReference>
<gene>
    <name evidence="1" type="primary">pheT_1</name>
    <name evidence="1" type="ORF">BN971_01079</name>
</gene>
<dbReference type="Proteomes" id="UP000198875">
    <property type="component" value="Unassembled WGS sequence"/>
</dbReference>
<keyword evidence="1" id="KW-0030">Aminoacyl-tRNA synthetase</keyword>
<keyword evidence="1" id="KW-0436">Ligase</keyword>
<sequence length="79" mass="8282">MGLIPADRVDLSPDALAHAVNAAERAIALAGDLDALARVKTFALRFRAPDRTLTEDDASTARDAAVRRAAEAVGAELRA</sequence>
<proteinExistence type="predicted"/>
<dbReference type="InterPro" id="IPR036690">
    <property type="entry name" value="Fdx_antiC-bd_sf"/>
</dbReference>
<organism evidence="1 2">
    <name type="scientific">Mycobacterium bohemicum DSM 44277</name>
    <dbReference type="NCBI Taxonomy" id="1236609"/>
    <lineage>
        <taxon>Bacteria</taxon>
        <taxon>Bacillati</taxon>
        <taxon>Actinomycetota</taxon>
        <taxon>Actinomycetes</taxon>
        <taxon>Mycobacteriales</taxon>
        <taxon>Mycobacteriaceae</taxon>
        <taxon>Mycobacterium</taxon>
    </lineage>
</organism>
<dbReference type="GO" id="GO:0004812">
    <property type="term" value="F:aminoacyl-tRNA ligase activity"/>
    <property type="evidence" value="ECO:0007669"/>
    <property type="project" value="UniProtKB-KW"/>
</dbReference>
<dbReference type="AlphaFoldDB" id="A0A0U0W3G6"/>
<dbReference type="EMBL" id="CSTD01000001">
    <property type="protein sequence ID" value="CPR07704.1"/>
    <property type="molecule type" value="Genomic_DNA"/>
</dbReference>
<name>A0A0U0W3G6_MYCBE</name>
<protein>
    <submittedName>
        <fullName evidence="1">Phenylalanyl-tRNA synthetase subunit beta</fullName>
    </submittedName>
</protein>
<reference evidence="1 2" key="1">
    <citation type="submission" date="2015-03" db="EMBL/GenBank/DDBJ databases">
        <authorList>
            <person name="Murphy D."/>
        </authorList>
    </citation>
    <scope>NUCLEOTIDE SEQUENCE [LARGE SCALE GENOMIC DNA]</scope>
    <source>
        <strain evidence="1 2">DSM 44277</strain>
    </source>
</reference>
<evidence type="ECO:0000313" key="2">
    <source>
        <dbReference type="Proteomes" id="UP000198875"/>
    </source>
</evidence>
<evidence type="ECO:0000313" key="1">
    <source>
        <dbReference type="EMBL" id="CPR07704.1"/>
    </source>
</evidence>
<accession>A0A0U0W3G6</accession>
<dbReference type="SUPFAM" id="SSF54991">
    <property type="entry name" value="Anticodon-binding domain of PheRS"/>
    <property type="match status" value="1"/>
</dbReference>